<comment type="caution">
    <text evidence="2">The sequence shown here is derived from an EMBL/GenBank/DDBJ whole genome shotgun (WGS) entry which is preliminary data.</text>
</comment>
<evidence type="ECO:0000313" key="2">
    <source>
        <dbReference type="EMBL" id="PSR20493.1"/>
    </source>
</evidence>
<dbReference type="PANTHER" id="PTHR42951">
    <property type="entry name" value="METALLO-BETA-LACTAMASE DOMAIN-CONTAINING"/>
    <property type="match status" value="1"/>
</dbReference>
<dbReference type="PANTHER" id="PTHR42951:SF17">
    <property type="entry name" value="METALLO-BETA-LACTAMASE DOMAIN-CONTAINING PROTEIN"/>
    <property type="match status" value="1"/>
</dbReference>
<feature type="domain" description="Metallo-beta-lactamase" evidence="1">
    <location>
        <begin position="22"/>
        <end position="202"/>
    </location>
</feature>
<dbReference type="InterPro" id="IPR050855">
    <property type="entry name" value="NDM-1-like"/>
</dbReference>
<accession>A0A2T2WE37</accession>
<dbReference type="InterPro" id="IPR036866">
    <property type="entry name" value="RibonucZ/Hydroxyglut_hydro"/>
</dbReference>
<organism evidence="2 3">
    <name type="scientific">Sulfobacillus acidophilus</name>
    <dbReference type="NCBI Taxonomy" id="53633"/>
    <lineage>
        <taxon>Bacteria</taxon>
        <taxon>Bacillati</taxon>
        <taxon>Bacillota</taxon>
        <taxon>Clostridia</taxon>
        <taxon>Eubacteriales</taxon>
        <taxon>Clostridiales Family XVII. Incertae Sedis</taxon>
        <taxon>Sulfobacillus</taxon>
    </lineage>
</organism>
<dbReference type="Proteomes" id="UP000241848">
    <property type="component" value="Unassembled WGS sequence"/>
</dbReference>
<reference evidence="2 3" key="1">
    <citation type="journal article" date="2014" name="BMC Genomics">
        <title>Comparison of environmental and isolate Sulfobacillus genomes reveals diverse carbon, sulfur, nitrogen, and hydrogen metabolisms.</title>
        <authorList>
            <person name="Justice N.B."/>
            <person name="Norman A."/>
            <person name="Brown C.T."/>
            <person name="Singh A."/>
            <person name="Thomas B.C."/>
            <person name="Banfield J.F."/>
        </authorList>
    </citation>
    <scope>NUCLEOTIDE SEQUENCE [LARGE SCALE GENOMIC DNA]</scope>
    <source>
        <strain evidence="2">AMDSBA3</strain>
    </source>
</reference>
<keyword evidence="2" id="KW-0378">Hydrolase</keyword>
<dbReference type="GO" id="GO:0016787">
    <property type="term" value="F:hydrolase activity"/>
    <property type="evidence" value="ECO:0007669"/>
    <property type="project" value="UniProtKB-KW"/>
</dbReference>
<dbReference type="SMART" id="SM00849">
    <property type="entry name" value="Lactamase_B"/>
    <property type="match status" value="1"/>
</dbReference>
<dbReference type="InterPro" id="IPR001279">
    <property type="entry name" value="Metallo-B-lactamas"/>
</dbReference>
<dbReference type="AlphaFoldDB" id="A0A2T2WE37"/>
<dbReference type="EMBL" id="PXYV01000060">
    <property type="protein sequence ID" value="PSR20493.1"/>
    <property type="molecule type" value="Genomic_DNA"/>
</dbReference>
<gene>
    <name evidence="2" type="ORF">C7B45_14620</name>
</gene>
<proteinExistence type="predicted"/>
<dbReference type="Gene3D" id="3.60.15.10">
    <property type="entry name" value="Ribonuclease Z/Hydroxyacylglutathione hydrolase-like"/>
    <property type="match status" value="1"/>
</dbReference>
<evidence type="ECO:0000313" key="3">
    <source>
        <dbReference type="Proteomes" id="UP000241848"/>
    </source>
</evidence>
<dbReference type="Pfam" id="PF00753">
    <property type="entry name" value="Lactamase_B"/>
    <property type="match status" value="1"/>
</dbReference>
<evidence type="ECO:0000259" key="1">
    <source>
        <dbReference type="SMART" id="SM00849"/>
    </source>
</evidence>
<protein>
    <submittedName>
        <fullName evidence="2">MBL fold metallo-hydrolase</fullName>
    </submittedName>
</protein>
<sequence>MMRGSLLMEVCPGVYALDCTVRSYAYLVVNQPAFLIDTSMPGNHEKILSEIKSLGVDPQSIGHILLTHHDVDHVGNAAALKEATGAKLWASAVDLPYIEAKEPRPGLKRFVARIIKTTPPMIDATFDNDKIPVPVEVIKTPGHTPGHVVFLYRDILFAGDMVMTRRGQLRLSPALMTWNLPQARASVRSVAERSFTWICPAHGHPIHRDQQWDSIVASTL</sequence>
<name>A0A2T2WE37_9FIRM</name>
<dbReference type="SUPFAM" id="SSF56281">
    <property type="entry name" value="Metallo-hydrolase/oxidoreductase"/>
    <property type="match status" value="1"/>
</dbReference>
<dbReference type="CDD" id="cd07721">
    <property type="entry name" value="yflN-like_MBL-fold"/>
    <property type="match status" value="1"/>
</dbReference>